<proteinExistence type="predicted"/>
<evidence type="ECO:0000313" key="2">
    <source>
        <dbReference type="EMBL" id="CAA6819406.1"/>
    </source>
</evidence>
<gene>
    <name evidence="2" type="ORF">HELGO_WM17807</name>
</gene>
<dbReference type="EMBL" id="CACVAQ010000274">
    <property type="protein sequence ID" value="CAA6819406.1"/>
    <property type="molecule type" value="Genomic_DNA"/>
</dbReference>
<keyword evidence="1" id="KW-0732">Signal</keyword>
<sequence>MKVIVWTLWCSCMLFFVSAQAQQKIKKGYNFEDGVYTSHLDLKNNTPSFPLYKIPSFDYQLDGEKNLLFLSEVSMAKLSDSELKSLDNIWGLCIKGKPYMKVNPKGKDGAIYFVNYHVLGRVCYLYYPSIEDKEVEMMIYNPYSGNRVGGRKIVNRERVLVKKIMLFETGEIQDCTAENFKKWIEDDERLLNTLSDMTEEELQDKLFKTIKIYNDRHPIFEES</sequence>
<reference evidence="2" key="1">
    <citation type="submission" date="2020-01" db="EMBL/GenBank/DDBJ databases">
        <authorList>
            <person name="Meier V. D."/>
            <person name="Meier V D."/>
        </authorList>
    </citation>
    <scope>NUCLEOTIDE SEQUENCE</scope>
    <source>
        <strain evidence="2">HLG_WM_MAG_10</strain>
    </source>
</reference>
<dbReference type="AlphaFoldDB" id="A0A6S6TWC3"/>
<feature type="signal peptide" evidence="1">
    <location>
        <begin position="1"/>
        <end position="21"/>
    </location>
</feature>
<accession>A0A6S6TWC3</accession>
<name>A0A6S6TWC3_9BACT</name>
<evidence type="ECO:0008006" key="3">
    <source>
        <dbReference type="Google" id="ProtNLM"/>
    </source>
</evidence>
<feature type="chain" id="PRO_5027805197" description="DUF4468 domain-containing protein" evidence="1">
    <location>
        <begin position="22"/>
        <end position="223"/>
    </location>
</feature>
<evidence type="ECO:0000256" key="1">
    <source>
        <dbReference type="SAM" id="SignalP"/>
    </source>
</evidence>
<protein>
    <recommendedName>
        <fullName evidence="3">DUF4468 domain-containing protein</fullName>
    </recommendedName>
</protein>
<organism evidence="2">
    <name type="scientific">uncultured Aureispira sp</name>
    <dbReference type="NCBI Taxonomy" id="1331704"/>
    <lineage>
        <taxon>Bacteria</taxon>
        <taxon>Pseudomonadati</taxon>
        <taxon>Bacteroidota</taxon>
        <taxon>Saprospiria</taxon>
        <taxon>Saprospirales</taxon>
        <taxon>Saprospiraceae</taxon>
        <taxon>Aureispira</taxon>
        <taxon>environmental samples</taxon>
    </lineage>
</organism>